<keyword evidence="10" id="KW-0472">Membrane</keyword>
<feature type="transmembrane region" description="Helical" evidence="10">
    <location>
        <begin position="127"/>
        <end position="147"/>
    </location>
</feature>
<dbReference type="InterPro" id="IPR016156">
    <property type="entry name" value="FAD/NAD-linked_Rdtase_dimer_sf"/>
</dbReference>
<evidence type="ECO:0000256" key="2">
    <source>
        <dbReference type="ARBA" id="ARBA00007532"/>
    </source>
</evidence>
<dbReference type="GO" id="GO:0016668">
    <property type="term" value="F:oxidoreductase activity, acting on a sulfur group of donors, NAD(P) as acceptor"/>
    <property type="evidence" value="ECO:0007669"/>
    <property type="project" value="InterPro"/>
</dbReference>
<feature type="transmembrane region" description="Helical" evidence="10">
    <location>
        <begin position="195"/>
        <end position="213"/>
    </location>
</feature>
<feature type="transmembrane region" description="Helical" evidence="10">
    <location>
        <begin position="76"/>
        <end position="97"/>
    </location>
</feature>
<feature type="transmembrane region" description="Helical" evidence="10">
    <location>
        <begin position="234"/>
        <end position="254"/>
    </location>
</feature>
<organism evidence="14 15">
    <name type="scientific">Aestuariirhabdus litorea</name>
    <dbReference type="NCBI Taxonomy" id="2528527"/>
    <lineage>
        <taxon>Bacteria</taxon>
        <taxon>Pseudomonadati</taxon>
        <taxon>Pseudomonadota</taxon>
        <taxon>Gammaproteobacteria</taxon>
        <taxon>Oceanospirillales</taxon>
        <taxon>Aestuariirhabdaceae</taxon>
        <taxon>Aestuariirhabdus</taxon>
    </lineage>
</organism>
<dbReference type="SUPFAM" id="SSF55424">
    <property type="entry name" value="FAD/NAD-linked reductases, dimerisation (C-terminal) domain"/>
    <property type="match status" value="1"/>
</dbReference>
<keyword evidence="10" id="KW-1133">Transmembrane helix</keyword>
<evidence type="ECO:0000256" key="9">
    <source>
        <dbReference type="RuleBase" id="RU003691"/>
    </source>
</evidence>
<evidence type="ECO:0000256" key="7">
    <source>
        <dbReference type="ARBA" id="ARBA00023157"/>
    </source>
</evidence>
<feature type="domain" description="Pyridine nucleotide-disulphide oxidoreductase dimerisation" evidence="11">
    <location>
        <begin position="572"/>
        <end position="676"/>
    </location>
</feature>
<evidence type="ECO:0000256" key="6">
    <source>
        <dbReference type="ARBA" id="ARBA00023002"/>
    </source>
</evidence>
<gene>
    <name evidence="14" type="ORF">D0544_14120</name>
</gene>
<dbReference type="Proteomes" id="UP000280792">
    <property type="component" value="Unassembled WGS sequence"/>
</dbReference>
<dbReference type="PROSITE" id="PS00076">
    <property type="entry name" value="PYRIDINE_REDOX_1"/>
    <property type="match status" value="1"/>
</dbReference>
<dbReference type="Gene3D" id="3.30.390.30">
    <property type="match status" value="1"/>
</dbReference>
<evidence type="ECO:0000256" key="3">
    <source>
        <dbReference type="ARBA" id="ARBA00022630"/>
    </source>
</evidence>
<dbReference type="RefSeq" id="WP_125017232.1">
    <property type="nucleotide sequence ID" value="NZ_QWEZ01000002.1"/>
</dbReference>
<keyword evidence="3 9" id="KW-0285">Flavoprotein</keyword>
<dbReference type="Pfam" id="PF02852">
    <property type="entry name" value="Pyr_redox_dim"/>
    <property type="match status" value="1"/>
</dbReference>
<evidence type="ECO:0000256" key="5">
    <source>
        <dbReference type="ARBA" id="ARBA00022857"/>
    </source>
</evidence>
<dbReference type="InterPro" id="IPR012999">
    <property type="entry name" value="Pyr_OxRdtase_I_AS"/>
</dbReference>
<evidence type="ECO:0000256" key="8">
    <source>
        <dbReference type="ARBA" id="ARBA00023284"/>
    </source>
</evidence>
<keyword evidence="6 9" id="KW-0560">Oxidoreductase</keyword>
<reference evidence="14 15" key="2">
    <citation type="submission" date="2018-12" db="EMBL/GenBank/DDBJ databases">
        <title>Simiduia agarivorans gen. nov., sp. nov., a marine, agarolytic bacterium isolated from shallow coastal water from Keelung, Taiwan.</title>
        <authorList>
            <person name="Shieh W.Y."/>
        </authorList>
    </citation>
    <scope>NUCLEOTIDE SEQUENCE [LARGE SCALE GENOMIC DNA]</scope>
    <source>
        <strain evidence="14 15">GTF-13</strain>
    </source>
</reference>
<dbReference type="FunFam" id="3.30.390.30:FF:000001">
    <property type="entry name" value="Dihydrolipoyl dehydrogenase"/>
    <property type="match status" value="1"/>
</dbReference>
<keyword evidence="5" id="KW-0521">NADP</keyword>
<keyword evidence="4 9" id="KW-0274">FAD</keyword>
<dbReference type="InterPro" id="IPR032816">
    <property type="entry name" value="VTT_dom"/>
</dbReference>
<keyword evidence="7" id="KW-1015">Disulfide bond</keyword>
<dbReference type="PANTHER" id="PTHR43014">
    <property type="entry name" value="MERCURIC REDUCTASE"/>
    <property type="match status" value="1"/>
</dbReference>
<evidence type="ECO:0000259" key="13">
    <source>
        <dbReference type="Pfam" id="PF09335"/>
    </source>
</evidence>
<accession>A0A3P3VJU0</accession>
<comment type="cofactor">
    <cofactor evidence="1">
        <name>FAD</name>
        <dbReference type="ChEBI" id="CHEBI:57692"/>
    </cofactor>
</comment>
<keyword evidence="10" id="KW-0812">Transmembrane</keyword>
<evidence type="ECO:0000259" key="12">
    <source>
        <dbReference type="Pfam" id="PF07992"/>
    </source>
</evidence>
<dbReference type="InterPro" id="IPR004099">
    <property type="entry name" value="Pyr_nucl-diS_OxRdtase_dimer"/>
</dbReference>
<dbReference type="Pfam" id="PF09335">
    <property type="entry name" value="VTT_dom"/>
    <property type="match status" value="1"/>
</dbReference>
<dbReference type="GO" id="GO:0005886">
    <property type="term" value="C:plasma membrane"/>
    <property type="evidence" value="ECO:0007669"/>
    <property type="project" value="UniProtKB-ARBA"/>
</dbReference>
<evidence type="ECO:0000259" key="11">
    <source>
        <dbReference type="Pfam" id="PF02852"/>
    </source>
</evidence>
<protein>
    <submittedName>
        <fullName evidence="14">Pyridine nucleotide-disulfide oxidoreductase</fullName>
    </submittedName>
</protein>
<dbReference type="PRINTS" id="PR00368">
    <property type="entry name" value="FADPNR"/>
</dbReference>
<dbReference type="PRINTS" id="PR00411">
    <property type="entry name" value="PNDRDTASEI"/>
</dbReference>
<feature type="transmembrane region" description="Helical" evidence="10">
    <location>
        <begin position="49"/>
        <end position="69"/>
    </location>
</feature>
<dbReference type="Gene3D" id="3.50.50.60">
    <property type="entry name" value="FAD/NAD(P)-binding domain"/>
    <property type="match status" value="2"/>
</dbReference>
<dbReference type="GO" id="GO:0050660">
    <property type="term" value="F:flavin adenine dinucleotide binding"/>
    <property type="evidence" value="ECO:0007669"/>
    <property type="project" value="TreeGrafter"/>
</dbReference>
<dbReference type="AlphaFoldDB" id="A0A3P3VJU0"/>
<feature type="transmembrane region" description="Helical" evidence="10">
    <location>
        <begin position="154"/>
        <end position="175"/>
    </location>
</feature>
<evidence type="ECO:0000313" key="15">
    <source>
        <dbReference type="Proteomes" id="UP000280792"/>
    </source>
</evidence>
<reference evidence="14 15" key="1">
    <citation type="submission" date="2018-08" db="EMBL/GenBank/DDBJ databases">
        <authorList>
            <person name="Khan S.A."/>
        </authorList>
    </citation>
    <scope>NUCLEOTIDE SEQUENCE [LARGE SCALE GENOMIC DNA]</scope>
    <source>
        <strain evidence="14 15">GTF-13</strain>
    </source>
</reference>
<name>A0A3P3VJU0_9GAMM</name>
<dbReference type="GO" id="GO:0003955">
    <property type="term" value="F:NAD(P)H dehydrogenase (quinone) activity"/>
    <property type="evidence" value="ECO:0007669"/>
    <property type="project" value="TreeGrafter"/>
</dbReference>
<evidence type="ECO:0000313" key="14">
    <source>
        <dbReference type="EMBL" id="RRJ82980.1"/>
    </source>
</evidence>
<comment type="caution">
    <text evidence="14">The sequence shown here is derived from an EMBL/GenBank/DDBJ whole genome shotgun (WGS) entry which is preliminary data.</text>
</comment>
<feature type="domain" description="FAD/NAD(P)-binding" evidence="12">
    <location>
        <begin position="234"/>
        <end position="550"/>
    </location>
</feature>
<dbReference type="EMBL" id="QWEZ01000002">
    <property type="protein sequence ID" value="RRJ82980.1"/>
    <property type="molecule type" value="Genomic_DNA"/>
</dbReference>
<evidence type="ECO:0000256" key="1">
    <source>
        <dbReference type="ARBA" id="ARBA00001974"/>
    </source>
</evidence>
<feature type="domain" description="VTT" evidence="13">
    <location>
        <begin position="64"/>
        <end position="177"/>
    </location>
</feature>
<evidence type="ECO:0000256" key="4">
    <source>
        <dbReference type="ARBA" id="ARBA00022827"/>
    </source>
</evidence>
<dbReference type="InterPro" id="IPR023753">
    <property type="entry name" value="FAD/NAD-binding_dom"/>
</dbReference>
<proteinExistence type="inferred from homology"/>
<sequence>MSRSKWGVLVLLGVALALFFALDLRQYLTLDLFADLYRENPGTTRLLYFLVYVAVTAFSLPGAAVMTIVGGAVFGLWEGVVLVSFASTIGATLAFLISRTLLRDWVQQRFGTYLESINQGIKREGSFYLFTLRLIPAVPFFVINLVMGLTPMKVWRFFWVSQLGMLAGTLVYVNAGAQLGQVEELSVQGVMTPGLLASFLVLAFFPWMARALLGRVRQRALYRSYPRPERFDTNLVVIGAGSAGLVSSYIAAAVKARVSLVEKERMGGDCLNTGCVPSKALIRSARIKHYADNAAHYGLKVNSVAVDFPAVMERVQRVISKIEPHDSIERYSALGVDCVSGQATIKSPWQVEVNGTTINTRNIVIATGARPFVPPIPGLDTVGYLTSDTIWGLREQPGRLLVIGGGPIGCELAQAFSRLGSCVIQLDMASRIMPREDEDVSALVAERFVAEGVDLRVDHKPLSFGCDERGKWLVAEHRGEEVRIEFDQLLMAVGRKANTSGFGLENLDIPLTRQGTLEVNEYLQTRYPNIFACGDVAGPYQFTHAASHQAWYATVNALFGRWWKFKVDYSVIPWATFCDPEVARVGLNEQEARERGVSYEVTRYDISDLDRAIADEAAYGFIKVLTVPGRDRILGVTIVGYHAAELITEYVSAMKQRIGLNKILGTIHIYPTLSESNKFVAGEWKRAHAPQRLLEWVERYHRRQRGG</sequence>
<comment type="similarity">
    <text evidence="2 9">Belongs to the class-I pyridine nucleotide-disulfide oxidoreductase family.</text>
</comment>
<keyword evidence="15" id="KW-1185">Reference proteome</keyword>
<dbReference type="Pfam" id="PF07992">
    <property type="entry name" value="Pyr_redox_2"/>
    <property type="match status" value="1"/>
</dbReference>
<dbReference type="PANTHER" id="PTHR43014:SF2">
    <property type="entry name" value="MERCURIC REDUCTASE"/>
    <property type="match status" value="1"/>
</dbReference>
<dbReference type="SUPFAM" id="SSF51905">
    <property type="entry name" value="FAD/NAD(P)-binding domain"/>
    <property type="match status" value="1"/>
</dbReference>
<dbReference type="InterPro" id="IPR036188">
    <property type="entry name" value="FAD/NAD-bd_sf"/>
</dbReference>
<evidence type="ECO:0000256" key="10">
    <source>
        <dbReference type="SAM" id="Phobius"/>
    </source>
</evidence>
<keyword evidence="8 9" id="KW-0676">Redox-active center</keyword>